<dbReference type="EMBL" id="CASHTH010002722">
    <property type="protein sequence ID" value="CAI8034275.1"/>
    <property type="molecule type" value="Genomic_DNA"/>
</dbReference>
<dbReference type="Gene3D" id="3.30.70.330">
    <property type="match status" value="6"/>
</dbReference>
<evidence type="ECO:0000256" key="1">
    <source>
        <dbReference type="ARBA" id="ARBA00022884"/>
    </source>
</evidence>
<sequence length="651" mass="71856">MESNFGSFQGSQESEHDSDSDAESVCSDSASHLPQLVAEPSFKVFVRKIPLSVTKDDMESHLRSLGLSDHVRNITLYHDKSKKPKGCGYIEFSPPDVGRNAISALNSSLLKGMHKIEAREYREETKKPSPRKEKLSPSPSDGESCSVHVSAHEGRLPSSIEDSHLRAHFWEFESCLDKAYITRDRITKQTKGYAFVVFKSKQVAESVVERLNCSTLHGCKLKLSLATKKHKGTPSPQKCLASQACLPHAVSVTQPITPLLPQCIPPPEHSTTILCLSNLSPELDRESIVTLCEGGVTDFKVVHADSKTKTVNVTFSSYASSKKTLDKLNGKVFLRHTVCASFVQPLPMPQQPKSPRAAMNLIYPVKVTQLPATVSEEHLSKIFSQAGRIVTSKVFQTANRYALINYSCESEADKAVSMFHGKPIIDGRIINVSKREPSTMNVHPPSTEPQLQAVTVQVSNLNPNMQVHEHWKCLTETFSAYKSATVKDVCPPTAHVEFSDATEANSAVECLNKSVVGGSLVSVQLNPAESYMYPVKVTQLAASLDESSIRHIFSEAGEIIECKVFSTTNRYALVNFKSEPEAENAVRMFHQKVIDGMAVNVSKRSPRPRNTEAQPSPPQAVTVEVSNLNPKMQIHEHWKCLTDLFSAYKSA</sequence>
<evidence type="ECO:0000313" key="5">
    <source>
        <dbReference type="EMBL" id="CAI8034275.1"/>
    </source>
</evidence>
<dbReference type="Proteomes" id="UP001174909">
    <property type="component" value="Unassembled WGS sequence"/>
</dbReference>
<organism evidence="5 6">
    <name type="scientific">Geodia barretti</name>
    <name type="common">Barrett's horny sponge</name>
    <dbReference type="NCBI Taxonomy" id="519541"/>
    <lineage>
        <taxon>Eukaryota</taxon>
        <taxon>Metazoa</taxon>
        <taxon>Porifera</taxon>
        <taxon>Demospongiae</taxon>
        <taxon>Heteroscleromorpha</taxon>
        <taxon>Tetractinellida</taxon>
        <taxon>Astrophorina</taxon>
        <taxon>Geodiidae</taxon>
        <taxon>Geodia</taxon>
    </lineage>
</organism>
<dbReference type="InterPro" id="IPR050502">
    <property type="entry name" value="Euk_RNA-bind_prot"/>
</dbReference>
<dbReference type="PANTHER" id="PTHR48025:SF1">
    <property type="entry name" value="RRM DOMAIN-CONTAINING PROTEIN"/>
    <property type="match status" value="1"/>
</dbReference>
<feature type="compositionally biased region" description="Polar residues" evidence="3">
    <location>
        <begin position="1"/>
        <end position="10"/>
    </location>
</feature>
<comment type="caution">
    <text evidence="5">The sequence shown here is derived from an EMBL/GenBank/DDBJ whole genome shotgun (WGS) entry which is preliminary data.</text>
</comment>
<dbReference type="SMART" id="SM00360">
    <property type="entry name" value="RRM"/>
    <property type="match status" value="6"/>
</dbReference>
<evidence type="ECO:0000313" key="6">
    <source>
        <dbReference type="Proteomes" id="UP001174909"/>
    </source>
</evidence>
<dbReference type="InterPro" id="IPR000504">
    <property type="entry name" value="RRM_dom"/>
</dbReference>
<keyword evidence="1 2" id="KW-0694">RNA-binding</keyword>
<feature type="non-terminal residue" evidence="5">
    <location>
        <position position="1"/>
    </location>
</feature>
<feature type="domain" description="RRM" evidence="4">
    <location>
        <begin position="363"/>
        <end position="437"/>
    </location>
</feature>
<dbReference type="PANTHER" id="PTHR48025">
    <property type="entry name" value="OS02G0815200 PROTEIN"/>
    <property type="match status" value="1"/>
</dbReference>
<name>A0AA35SQA1_GEOBA</name>
<gene>
    <name evidence="5" type="ORF">GBAR_LOCUS19316</name>
</gene>
<keyword evidence="6" id="KW-1185">Reference proteome</keyword>
<feature type="domain" description="RRM" evidence="4">
    <location>
        <begin position="42"/>
        <end position="128"/>
    </location>
</feature>
<dbReference type="CDD" id="cd00590">
    <property type="entry name" value="RRM_SF"/>
    <property type="match status" value="5"/>
</dbReference>
<feature type="domain" description="RRM" evidence="4">
    <location>
        <begin position="533"/>
        <end position="606"/>
    </location>
</feature>
<accession>A0AA35SQA1</accession>
<dbReference type="InterPro" id="IPR012677">
    <property type="entry name" value="Nucleotide-bd_a/b_plait_sf"/>
</dbReference>
<evidence type="ECO:0000259" key="4">
    <source>
        <dbReference type="PROSITE" id="PS50102"/>
    </source>
</evidence>
<proteinExistence type="predicted"/>
<evidence type="ECO:0000256" key="3">
    <source>
        <dbReference type="SAM" id="MobiDB-lite"/>
    </source>
</evidence>
<dbReference type="GO" id="GO:0003729">
    <property type="term" value="F:mRNA binding"/>
    <property type="evidence" value="ECO:0007669"/>
    <property type="project" value="TreeGrafter"/>
</dbReference>
<protein>
    <submittedName>
        <fullName evidence="5">Polyadenylate-binding protein 8</fullName>
    </submittedName>
</protein>
<dbReference type="PROSITE" id="PS50102">
    <property type="entry name" value="RRM"/>
    <property type="match status" value="4"/>
</dbReference>
<feature type="region of interest" description="Disordered" evidence="3">
    <location>
        <begin position="120"/>
        <end position="148"/>
    </location>
</feature>
<dbReference type="SUPFAM" id="SSF54928">
    <property type="entry name" value="RNA-binding domain, RBD"/>
    <property type="match status" value="4"/>
</dbReference>
<dbReference type="AlphaFoldDB" id="A0AA35SQA1"/>
<evidence type="ECO:0000256" key="2">
    <source>
        <dbReference type="PROSITE-ProRule" id="PRU00176"/>
    </source>
</evidence>
<feature type="region of interest" description="Disordered" evidence="3">
    <location>
        <begin position="1"/>
        <end position="30"/>
    </location>
</feature>
<reference evidence="5" key="1">
    <citation type="submission" date="2023-03" db="EMBL/GenBank/DDBJ databases">
        <authorList>
            <person name="Steffen K."/>
            <person name="Cardenas P."/>
        </authorList>
    </citation>
    <scope>NUCLEOTIDE SEQUENCE</scope>
</reference>
<dbReference type="InterPro" id="IPR035979">
    <property type="entry name" value="RBD_domain_sf"/>
</dbReference>
<dbReference type="Pfam" id="PF00076">
    <property type="entry name" value="RRM_1"/>
    <property type="match status" value="4"/>
</dbReference>
<feature type="domain" description="RRM" evidence="4">
    <location>
        <begin position="149"/>
        <end position="228"/>
    </location>
</feature>
<feature type="compositionally biased region" description="Basic and acidic residues" evidence="3">
    <location>
        <begin position="120"/>
        <end position="135"/>
    </location>
</feature>